<name>A0A553PKP3_TIGCA</name>
<dbReference type="OrthoDB" id="1045822at2759"/>
<proteinExistence type="inferred from homology"/>
<reference evidence="2 3" key="1">
    <citation type="journal article" date="2018" name="Nat. Ecol. Evol.">
        <title>Genomic signatures of mitonuclear coevolution across populations of Tigriopus californicus.</title>
        <authorList>
            <person name="Barreto F.S."/>
            <person name="Watson E.T."/>
            <person name="Lima T.G."/>
            <person name="Willett C.S."/>
            <person name="Edmands S."/>
            <person name="Li W."/>
            <person name="Burton R.S."/>
        </authorList>
    </citation>
    <scope>NUCLEOTIDE SEQUENCE [LARGE SCALE GENOMIC DNA]</scope>
    <source>
        <strain evidence="2 3">San Diego</strain>
    </source>
</reference>
<protein>
    <submittedName>
        <fullName evidence="2">Uncharacterized protein</fullName>
    </submittedName>
</protein>
<sequence length="121" mass="13244">MAVVTTQPFAMAGNQIFPMGQQKRPWSQGLCECYKKPLICLCGLCLGPCLFCTTVDKLGENGFKYFCLSYCCGCPMGVAARSLARDKYNIMDTYSNDAINATCCAPCSVCQIASEIENNNY</sequence>
<evidence type="ECO:0000313" key="2">
    <source>
        <dbReference type="EMBL" id="TRY78254.1"/>
    </source>
</evidence>
<dbReference type="InterPro" id="IPR006461">
    <property type="entry name" value="PLAC_motif_containing"/>
</dbReference>
<gene>
    <name evidence="2" type="ORF">TCAL_13438</name>
</gene>
<comment type="caution">
    <text evidence="2">The sequence shown here is derived from an EMBL/GenBank/DDBJ whole genome shotgun (WGS) entry which is preliminary data.</text>
</comment>
<comment type="similarity">
    <text evidence="1">Belongs to the cornifelin family.</text>
</comment>
<dbReference type="Pfam" id="PF04749">
    <property type="entry name" value="PLAC8"/>
    <property type="match status" value="1"/>
</dbReference>
<dbReference type="OMA" id="RSFEWQT"/>
<accession>A0A553PKP3</accession>
<organism evidence="2 3">
    <name type="scientific">Tigriopus californicus</name>
    <name type="common">Marine copepod</name>
    <dbReference type="NCBI Taxonomy" id="6832"/>
    <lineage>
        <taxon>Eukaryota</taxon>
        <taxon>Metazoa</taxon>
        <taxon>Ecdysozoa</taxon>
        <taxon>Arthropoda</taxon>
        <taxon>Crustacea</taxon>
        <taxon>Multicrustacea</taxon>
        <taxon>Hexanauplia</taxon>
        <taxon>Copepoda</taxon>
        <taxon>Harpacticoida</taxon>
        <taxon>Harpacticidae</taxon>
        <taxon>Tigriopus</taxon>
    </lineage>
</organism>
<dbReference type="PANTHER" id="PTHR15907">
    <property type="entry name" value="DUF614 FAMILY PROTEIN-RELATED"/>
    <property type="match status" value="1"/>
</dbReference>
<dbReference type="AlphaFoldDB" id="A0A553PKP3"/>
<evidence type="ECO:0000313" key="3">
    <source>
        <dbReference type="Proteomes" id="UP000318571"/>
    </source>
</evidence>
<evidence type="ECO:0000256" key="1">
    <source>
        <dbReference type="ARBA" id="ARBA00009024"/>
    </source>
</evidence>
<dbReference type="NCBIfam" id="TIGR01571">
    <property type="entry name" value="A_thal_Cys_rich"/>
    <property type="match status" value="1"/>
</dbReference>
<keyword evidence="3" id="KW-1185">Reference proteome</keyword>
<dbReference type="EMBL" id="VCGU01000003">
    <property type="protein sequence ID" value="TRY78254.1"/>
    <property type="molecule type" value="Genomic_DNA"/>
</dbReference>
<dbReference type="Proteomes" id="UP000318571">
    <property type="component" value="Chromosome 11"/>
</dbReference>